<reference evidence="1" key="2">
    <citation type="journal article" date="2015" name="Data Brief">
        <title>Shoot transcriptome of the giant reed, Arundo donax.</title>
        <authorList>
            <person name="Barrero R.A."/>
            <person name="Guerrero F.D."/>
            <person name="Moolhuijzen P."/>
            <person name="Goolsby J.A."/>
            <person name="Tidwell J."/>
            <person name="Bellgard S.E."/>
            <person name="Bellgard M.I."/>
        </authorList>
    </citation>
    <scope>NUCLEOTIDE SEQUENCE</scope>
    <source>
        <tissue evidence="1">Shoot tissue taken approximately 20 cm above the soil surface</tissue>
    </source>
</reference>
<dbReference type="EMBL" id="GBRH01281552">
    <property type="protein sequence ID" value="JAD16343.1"/>
    <property type="molecule type" value="Transcribed_RNA"/>
</dbReference>
<sequence length="50" mass="5691">MTCKNCRVPRPCQDSKQNVVQNVLPQLAWKSQISTGLTLGLQASLWTRYK</sequence>
<dbReference type="AlphaFoldDB" id="A0A0A8XUA8"/>
<reference evidence="1" key="1">
    <citation type="submission" date="2014-09" db="EMBL/GenBank/DDBJ databases">
        <authorList>
            <person name="Magalhaes I.L.F."/>
            <person name="Oliveira U."/>
            <person name="Santos F.R."/>
            <person name="Vidigal T.H.D.A."/>
            <person name="Brescovit A.D."/>
            <person name="Santos A.J."/>
        </authorList>
    </citation>
    <scope>NUCLEOTIDE SEQUENCE</scope>
    <source>
        <tissue evidence="1">Shoot tissue taken approximately 20 cm above the soil surface</tissue>
    </source>
</reference>
<accession>A0A0A8XUA8</accession>
<proteinExistence type="predicted"/>
<protein>
    <submittedName>
        <fullName evidence="1">Uncharacterized protein</fullName>
    </submittedName>
</protein>
<organism evidence="1">
    <name type="scientific">Arundo donax</name>
    <name type="common">Giant reed</name>
    <name type="synonym">Donax arundinaceus</name>
    <dbReference type="NCBI Taxonomy" id="35708"/>
    <lineage>
        <taxon>Eukaryota</taxon>
        <taxon>Viridiplantae</taxon>
        <taxon>Streptophyta</taxon>
        <taxon>Embryophyta</taxon>
        <taxon>Tracheophyta</taxon>
        <taxon>Spermatophyta</taxon>
        <taxon>Magnoliopsida</taxon>
        <taxon>Liliopsida</taxon>
        <taxon>Poales</taxon>
        <taxon>Poaceae</taxon>
        <taxon>PACMAD clade</taxon>
        <taxon>Arundinoideae</taxon>
        <taxon>Arundineae</taxon>
        <taxon>Arundo</taxon>
    </lineage>
</organism>
<name>A0A0A8XUA8_ARUDO</name>
<evidence type="ECO:0000313" key="1">
    <source>
        <dbReference type="EMBL" id="JAD16343.1"/>
    </source>
</evidence>